<evidence type="ECO:0000256" key="1">
    <source>
        <dbReference type="ARBA" id="ARBA00005187"/>
    </source>
</evidence>
<dbReference type="SUPFAM" id="SSF56235">
    <property type="entry name" value="N-terminal nucleophile aminohydrolases (Ntn hydrolases)"/>
    <property type="match status" value="1"/>
</dbReference>
<evidence type="ECO:0000256" key="7">
    <source>
        <dbReference type="ARBA" id="ARBA00048741"/>
    </source>
</evidence>
<dbReference type="PANTHER" id="PTHR43284:SF1">
    <property type="entry name" value="ASPARAGINE SYNTHETASE"/>
    <property type="match status" value="1"/>
</dbReference>
<comment type="pathway">
    <text evidence="1">Amino-acid biosynthesis; L-asparagine biosynthesis; L-asparagine from L-aspartate (L-Gln route): step 1/1.</text>
</comment>
<dbReference type="CDD" id="cd00712">
    <property type="entry name" value="AsnB"/>
    <property type="match status" value="1"/>
</dbReference>
<dbReference type="EMBL" id="JAUSUI010000008">
    <property type="protein sequence ID" value="MDQ0304514.1"/>
    <property type="molecule type" value="Genomic_DNA"/>
</dbReference>
<dbReference type="InterPro" id="IPR001962">
    <property type="entry name" value="Asn_synthase"/>
</dbReference>
<dbReference type="InterPro" id="IPR029055">
    <property type="entry name" value="Ntn_hydrolases_N"/>
</dbReference>
<protein>
    <recommendedName>
        <fullName evidence="3">asparagine synthase (glutamine-hydrolyzing)</fullName>
        <ecNumber evidence="3">6.3.5.4</ecNumber>
    </recommendedName>
</protein>
<evidence type="ECO:0000259" key="8">
    <source>
        <dbReference type="PROSITE" id="PS51278"/>
    </source>
</evidence>
<accession>A0ABU0BF96</accession>
<dbReference type="InterPro" id="IPR014729">
    <property type="entry name" value="Rossmann-like_a/b/a_fold"/>
</dbReference>
<dbReference type="Gene3D" id="3.40.50.620">
    <property type="entry name" value="HUPs"/>
    <property type="match status" value="1"/>
</dbReference>
<reference evidence="9 10" key="1">
    <citation type="submission" date="2023-07" db="EMBL/GenBank/DDBJ databases">
        <title>Genomic Encyclopedia of Type Strains, Phase IV (KMG-IV): sequencing the most valuable type-strain genomes for metagenomic binning, comparative biology and taxonomic classification.</title>
        <authorList>
            <person name="Goeker M."/>
        </authorList>
    </citation>
    <scope>NUCLEOTIDE SEQUENCE [LARGE SCALE GENOMIC DNA]</scope>
    <source>
        <strain evidence="9 10">DSM 2457</strain>
    </source>
</reference>
<name>A0ABU0BF96_9HYPH</name>
<dbReference type="PROSITE" id="PS51278">
    <property type="entry name" value="GATASE_TYPE_2"/>
    <property type="match status" value="1"/>
</dbReference>
<dbReference type="Gene3D" id="3.60.20.10">
    <property type="entry name" value="Glutamine Phosphoribosylpyrophosphate, subunit 1, domain 1"/>
    <property type="match status" value="1"/>
</dbReference>
<keyword evidence="10" id="KW-1185">Reference proteome</keyword>
<evidence type="ECO:0000313" key="10">
    <source>
        <dbReference type="Proteomes" id="UP001224682"/>
    </source>
</evidence>
<dbReference type="InterPro" id="IPR033738">
    <property type="entry name" value="AsnB_N"/>
</dbReference>
<keyword evidence="5" id="KW-0067">ATP-binding</keyword>
<evidence type="ECO:0000256" key="6">
    <source>
        <dbReference type="ARBA" id="ARBA00022962"/>
    </source>
</evidence>
<evidence type="ECO:0000256" key="5">
    <source>
        <dbReference type="ARBA" id="ARBA00022840"/>
    </source>
</evidence>
<dbReference type="Proteomes" id="UP001224682">
    <property type="component" value="Unassembled WGS sequence"/>
</dbReference>
<organism evidence="9 10">
    <name type="scientific">Ancylobacter polymorphus</name>
    <dbReference type="NCBI Taxonomy" id="223390"/>
    <lineage>
        <taxon>Bacteria</taxon>
        <taxon>Pseudomonadati</taxon>
        <taxon>Pseudomonadota</taxon>
        <taxon>Alphaproteobacteria</taxon>
        <taxon>Hyphomicrobiales</taxon>
        <taxon>Xanthobacteraceae</taxon>
        <taxon>Ancylobacter</taxon>
    </lineage>
</organism>
<dbReference type="GO" id="GO:0004066">
    <property type="term" value="F:asparagine synthase (glutamine-hydrolyzing) activity"/>
    <property type="evidence" value="ECO:0007669"/>
    <property type="project" value="UniProtKB-EC"/>
</dbReference>
<dbReference type="Pfam" id="PF13537">
    <property type="entry name" value="GATase_7"/>
    <property type="match status" value="1"/>
</dbReference>
<dbReference type="RefSeq" id="WP_307021786.1">
    <property type="nucleotide sequence ID" value="NZ_JAUSUI010000008.1"/>
</dbReference>
<gene>
    <name evidence="9" type="ORF">J2S75_003559</name>
</gene>
<dbReference type="EC" id="6.3.5.4" evidence="3"/>
<keyword evidence="4" id="KW-0547">Nucleotide-binding</keyword>
<evidence type="ECO:0000256" key="3">
    <source>
        <dbReference type="ARBA" id="ARBA00012737"/>
    </source>
</evidence>
<sequence length="645" mass="72000">MSGLCGFLRLDGGPASLATLQRQMSALAHRAKHGKGHFCAGPLALSHLATHVLPEDRSDSQPLADHECGIVLVADIRLDNRQALIGELDLDAEATRWPDSHILLSAWRRWGEAMVDRLLGDFIVIVWDQRSRKLFLARDATGQRNLFFFHNEEIFAFASEVKGLWPVDEVPKRLNDRFFSHLLLPTAGYAPLETAFACIRAVRPGTVKVIQADGRSHERQFWSAKPDPAWVGLREAEYIEAYRETLKIAVICRLRSIGNAGLFLSGGFDSSLIAAIGGPHLAAERRKLQCYSYALNGDDRGLPSPNLRWIESCNKHISGLDVHFVNPVGKTPLSDWVTAIHQADGPVPGYHYLTSHILDVSAQAGVRVILDGHGGDLTLNPCSPAVYLNHLICTGRLLRALRELPAMVRAGGVTWRHALQSWILAPFLPDALRRQWRNFRGRPSRAGVGILMSDALQQNLAQEGIQQADFPPSGRSFRPGDREDYHRRVLERHLGNASVFLSNESAHRGMDIARPYMDRRVVELGLAIPITLHYRNGISRHLGRSAFGDALPPGFRRGDNRKEIMPLDHHRRVLSARAELLALATHCEQRQRQTHMNFNRIRMLMARACGEAPEGEVIRDAAKAAYGVLIAAFIDHHDQSNYRPD</sequence>
<dbReference type="InterPro" id="IPR017932">
    <property type="entry name" value="GATase_2_dom"/>
</dbReference>
<dbReference type="PIRSF" id="PIRSF001589">
    <property type="entry name" value="Asn_synthetase_glu-h"/>
    <property type="match status" value="1"/>
</dbReference>
<comment type="caution">
    <text evidence="9">The sequence shown here is derived from an EMBL/GenBank/DDBJ whole genome shotgun (WGS) entry which is preliminary data.</text>
</comment>
<comment type="similarity">
    <text evidence="2">Belongs to the asparagine synthetase family.</text>
</comment>
<evidence type="ECO:0000256" key="4">
    <source>
        <dbReference type="ARBA" id="ARBA00022741"/>
    </source>
</evidence>
<feature type="domain" description="Glutamine amidotransferase type-2" evidence="8">
    <location>
        <begin position="5"/>
        <end position="213"/>
    </location>
</feature>
<evidence type="ECO:0000313" key="9">
    <source>
        <dbReference type="EMBL" id="MDQ0304514.1"/>
    </source>
</evidence>
<dbReference type="SUPFAM" id="SSF52402">
    <property type="entry name" value="Adenine nucleotide alpha hydrolases-like"/>
    <property type="match status" value="1"/>
</dbReference>
<dbReference type="Pfam" id="PF00733">
    <property type="entry name" value="Asn_synthase"/>
    <property type="match status" value="1"/>
</dbReference>
<dbReference type="InterPro" id="IPR051786">
    <property type="entry name" value="ASN_synthetase/amidase"/>
</dbReference>
<keyword evidence="9" id="KW-0436">Ligase</keyword>
<evidence type="ECO:0000256" key="2">
    <source>
        <dbReference type="ARBA" id="ARBA00005752"/>
    </source>
</evidence>
<dbReference type="PANTHER" id="PTHR43284">
    <property type="entry name" value="ASPARAGINE SYNTHETASE (GLUTAMINE-HYDROLYZING)"/>
    <property type="match status" value="1"/>
</dbReference>
<proteinExistence type="inferred from homology"/>
<dbReference type="InterPro" id="IPR006426">
    <property type="entry name" value="Asn_synth_AEB"/>
</dbReference>
<comment type="catalytic activity">
    <reaction evidence="7">
        <text>L-aspartate + L-glutamine + ATP + H2O = L-asparagine + L-glutamate + AMP + diphosphate + H(+)</text>
        <dbReference type="Rhea" id="RHEA:12228"/>
        <dbReference type="ChEBI" id="CHEBI:15377"/>
        <dbReference type="ChEBI" id="CHEBI:15378"/>
        <dbReference type="ChEBI" id="CHEBI:29985"/>
        <dbReference type="ChEBI" id="CHEBI:29991"/>
        <dbReference type="ChEBI" id="CHEBI:30616"/>
        <dbReference type="ChEBI" id="CHEBI:33019"/>
        <dbReference type="ChEBI" id="CHEBI:58048"/>
        <dbReference type="ChEBI" id="CHEBI:58359"/>
        <dbReference type="ChEBI" id="CHEBI:456215"/>
        <dbReference type="EC" id="6.3.5.4"/>
    </reaction>
</comment>
<keyword evidence="6" id="KW-0315">Glutamine amidotransferase</keyword>